<accession>A0ABP6CFQ6</accession>
<sequence>MNVRISGRSAKDAVPAMGMIRQDLDNLLWDALLYRSLVRSGKKILVEKTPDNVRMWRRISTHWPEARYIFLLRNPLNILDSMRNWRGRPSRLGRIGARLCGYHWMKEQYLHHWLLPLLTDLAEARASLPGITIRYEQLTTDPHGTMQAVCKHLDIPWEPQMLNYGRVPHGAFGLRLGDTSERIRSGRILADRSQEPLKEIAKFRRISAILGYPSQRC</sequence>
<dbReference type="EMBL" id="BAAATD010000007">
    <property type="protein sequence ID" value="GAA2612133.1"/>
    <property type="molecule type" value="Genomic_DNA"/>
</dbReference>
<evidence type="ECO:0008006" key="3">
    <source>
        <dbReference type="Google" id="ProtNLM"/>
    </source>
</evidence>
<protein>
    <recommendedName>
        <fullName evidence="3">Sulfotransferase</fullName>
    </recommendedName>
</protein>
<dbReference type="SUPFAM" id="SSF52540">
    <property type="entry name" value="P-loop containing nucleoside triphosphate hydrolases"/>
    <property type="match status" value="1"/>
</dbReference>
<organism evidence="1 2">
    <name type="scientific">Actinomadura fulvescens</name>
    <dbReference type="NCBI Taxonomy" id="46160"/>
    <lineage>
        <taxon>Bacteria</taxon>
        <taxon>Bacillati</taxon>
        <taxon>Actinomycetota</taxon>
        <taxon>Actinomycetes</taxon>
        <taxon>Streptosporangiales</taxon>
        <taxon>Thermomonosporaceae</taxon>
        <taxon>Actinomadura</taxon>
    </lineage>
</organism>
<proteinExistence type="predicted"/>
<keyword evidence="2" id="KW-1185">Reference proteome</keyword>
<evidence type="ECO:0000313" key="2">
    <source>
        <dbReference type="Proteomes" id="UP001501509"/>
    </source>
</evidence>
<comment type="caution">
    <text evidence="1">The sequence shown here is derived from an EMBL/GenBank/DDBJ whole genome shotgun (WGS) entry which is preliminary data.</text>
</comment>
<dbReference type="Gene3D" id="3.40.50.300">
    <property type="entry name" value="P-loop containing nucleotide triphosphate hydrolases"/>
    <property type="match status" value="1"/>
</dbReference>
<gene>
    <name evidence="1" type="ORF">GCM10010411_53520</name>
</gene>
<dbReference type="Pfam" id="PF13469">
    <property type="entry name" value="Sulfotransfer_3"/>
    <property type="match status" value="1"/>
</dbReference>
<dbReference type="InterPro" id="IPR027417">
    <property type="entry name" value="P-loop_NTPase"/>
</dbReference>
<evidence type="ECO:0000313" key="1">
    <source>
        <dbReference type="EMBL" id="GAA2612133.1"/>
    </source>
</evidence>
<name>A0ABP6CFQ6_9ACTN</name>
<dbReference type="Proteomes" id="UP001501509">
    <property type="component" value="Unassembled WGS sequence"/>
</dbReference>
<reference evidence="2" key="1">
    <citation type="journal article" date="2019" name="Int. J. Syst. Evol. Microbiol.">
        <title>The Global Catalogue of Microorganisms (GCM) 10K type strain sequencing project: providing services to taxonomists for standard genome sequencing and annotation.</title>
        <authorList>
            <consortium name="The Broad Institute Genomics Platform"/>
            <consortium name="The Broad Institute Genome Sequencing Center for Infectious Disease"/>
            <person name="Wu L."/>
            <person name="Ma J."/>
        </authorList>
    </citation>
    <scope>NUCLEOTIDE SEQUENCE [LARGE SCALE GENOMIC DNA]</scope>
    <source>
        <strain evidence="2">JCM 6833</strain>
    </source>
</reference>